<reference evidence="4" key="1">
    <citation type="submission" date="2020-10" db="EMBL/GenBank/DDBJ databases">
        <authorList>
            <person name="Gilroy R."/>
        </authorList>
    </citation>
    <scope>NUCLEOTIDE SEQUENCE</scope>
    <source>
        <strain evidence="4">35461</strain>
    </source>
</reference>
<protein>
    <submittedName>
        <fullName evidence="4">Hypoxanthine phosphoribosyltransferase</fullName>
    </submittedName>
</protein>
<dbReference type="InterPro" id="IPR029057">
    <property type="entry name" value="PRTase-like"/>
</dbReference>
<accession>A0A9D1NLV9</accession>
<dbReference type="Gene3D" id="3.40.50.2020">
    <property type="match status" value="1"/>
</dbReference>
<dbReference type="EMBL" id="DVOR01000092">
    <property type="protein sequence ID" value="HIV09046.1"/>
    <property type="molecule type" value="Genomic_DNA"/>
</dbReference>
<dbReference type="PANTHER" id="PTHR43363">
    <property type="entry name" value="HYPOXANTHINE PHOSPHORIBOSYLTRANSFERASE"/>
    <property type="match status" value="1"/>
</dbReference>
<keyword evidence="2" id="KW-0808">Transferase</keyword>
<evidence type="ECO:0000259" key="3">
    <source>
        <dbReference type="Pfam" id="PF00156"/>
    </source>
</evidence>
<dbReference type="GO" id="GO:0016757">
    <property type="term" value="F:glycosyltransferase activity"/>
    <property type="evidence" value="ECO:0007669"/>
    <property type="project" value="UniProtKB-KW"/>
</dbReference>
<keyword evidence="1 4" id="KW-0328">Glycosyltransferase</keyword>
<dbReference type="Proteomes" id="UP000886845">
    <property type="component" value="Unassembled WGS sequence"/>
</dbReference>
<dbReference type="InterPro" id="IPR000836">
    <property type="entry name" value="PRTase_dom"/>
</dbReference>
<evidence type="ECO:0000256" key="2">
    <source>
        <dbReference type="ARBA" id="ARBA00022679"/>
    </source>
</evidence>
<evidence type="ECO:0000313" key="4">
    <source>
        <dbReference type="EMBL" id="HIV09046.1"/>
    </source>
</evidence>
<evidence type="ECO:0000256" key="1">
    <source>
        <dbReference type="ARBA" id="ARBA00022676"/>
    </source>
</evidence>
<dbReference type="CDD" id="cd06223">
    <property type="entry name" value="PRTases_typeI"/>
    <property type="match status" value="1"/>
</dbReference>
<organism evidence="4 5">
    <name type="scientific">Candidatus Spyradenecus faecavium</name>
    <dbReference type="NCBI Taxonomy" id="2840947"/>
    <lineage>
        <taxon>Bacteria</taxon>
        <taxon>Pseudomonadati</taxon>
        <taxon>Lentisphaerota</taxon>
        <taxon>Lentisphaeria</taxon>
        <taxon>Lentisphaerales</taxon>
        <taxon>Lentisphaeraceae</taxon>
        <taxon>Lentisphaeraceae incertae sedis</taxon>
        <taxon>Candidatus Spyradenecus</taxon>
    </lineage>
</organism>
<sequence length="176" mass="19356">MNKRFLTADAFQRDCARLAKLVFDDPAWQPDFILALWRGGAQPGVIISEIFAFLGRPVPHAIVKCASYAPGIGNRTDSVVFQGADAILDSLAGKRVLVVDDVFDTGKTAEAALARLADSDTRVATVYWKPTASLVPFPPDYYVRETADWIVFPHELVGLTPEELRVKDPELADILL</sequence>
<evidence type="ECO:0000313" key="5">
    <source>
        <dbReference type="Proteomes" id="UP000886845"/>
    </source>
</evidence>
<dbReference type="SUPFAM" id="SSF53271">
    <property type="entry name" value="PRTase-like"/>
    <property type="match status" value="1"/>
</dbReference>
<dbReference type="AlphaFoldDB" id="A0A9D1NLV9"/>
<comment type="caution">
    <text evidence="4">The sequence shown here is derived from an EMBL/GenBank/DDBJ whole genome shotgun (WGS) entry which is preliminary data.</text>
</comment>
<name>A0A9D1NLV9_9BACT</name>
<gene>
    <name evidence="4" type="ORF">IAC79_02885</name>
</gene>
<dbReference type="Pfam" id="PF00156">
    <property type="entry name" value="Pribosyltran"/>
    <property type="match status" value="1"/>
</dbReference>
<proteinExistence type="predicted"/>
<dbReference type="PANTHER" id="PTHR43363:SF1">
    <property type="entry name" value="HYPOXANTHINE-GUANINE PHOSPHORIBOSYLTRANSFERASE"/>
    <property type="match status" value="1"/>
</dbReference>
<feature type="domain" description="Phosphoribosyltransferase" evidence="3">
    <location>
        <begin position="5"/>
        <end position="153"/>
    </location>
</feature>
<reference evidence="4" key="2">
    <citation type="journal article" date="2021" name="PeerJ">
        <title>Extensive microbial diversity within the chicken gut microbiome revealed by metagenomics and culture.</title>
        <authorList>
            <person name="Gilroy R."/>
            <person name="Ravi A."/>
            <person name="Getino M."/>
            <person name="Pursley I."/>
            <person name="Horton D.L."/>
            <person name="Alikhan N.F."/>
            <person name="Baker D."/>
            <person name="Gharbi K."/>
            <person name="Hall N."/>
            <person name="Watson M."/>
            <person name="Adriaenssens E.M."/>
            <person name="Foster-Nyarko E."/>
            <person name="Jarju S."/>
            <person name="Secka A."/>
            <person name="Antonio M."/>
            <person name="Oren A."/>
            <person name="Chaudhuri R.R."/>
            <person name="La Ragione R."/>
            <person name="Hildebrand F."/>
            <person name="Pallen M.J."/>
        </authorList>
    </citation>
    <scope>NUCLEOTIDE SEQUENCE</scope>
    <source>
        <strain evidence="4">35461</strain>
    </source>
</reference>